<evidence type="ECO:0000256" key="5">
    <source>
        <dbReference type="ARBA" id="ARBA00023002"/>
    </source>
</evidence>
<feature type="region of interest" description="Disordered" evidence="6">
    <location>
        <begin position="1"/>
        <end position="29"/>
    </location>
</feature>
<organism evidence="8 9">
    <name type="scientific">Anatilimnocola aggregata</name>
    <dbReference type="NCBI Taxonomy" id="2528021"/>
    <lineage>
        <taxon>Bacteria</taxon>
        <taxon>Pseudomonadati</taxon>
        <taxon>Planctomycetota</taxon>
        <taxon>Planctomycetia</taxon>
        <taxon>Pirellulales</taxon>
        <taxon>Pirellulaceae</taxon>
        <taxon>Anatilimnocola</taxon>
    </lineage>
</organism>
<dbReference type="Pfam" id="PF00724">
    <property type="entry name" value="Oxidored_FMN"/>
    <property type="match status" value="1"/>
</dbReference>
<sequence>MAPSQSPAPSSQSGCPANSDHDREIPATDLLTPLKIRDVTLRNRIVMSPMCQYSSQDGLADDWHLVHLGSRAAGGVSLVFVEATAVTAEGRISPGDMGIWGDQHIEPLARIARFVASQGAVPAIQLAHAGRKASCQQPWLGGAPIKTAAEGGWPVIAPSAIPFHEGDPAPLALDRQGIDATIEAFAAATQRALTAGFQVIELHAAHGYLLHEFLSPLSNQRTDEYGGSLENRLRLTLQVAERMRKIIPQGLPLFVRISATDWVDGGWDIEQSVVLSRELKELGVDLIDVSSGALVPTAKIPVGRGYQVPFARQIKEQTGILTGAVGMITEPQYANEIITGGSADLVFIGRELLRDPYWALKAQHELGGEPAWPIPYGYAVKRRAK</sequence>
<comment type="cofactor">
    <cofactor evidence="1">
        <name>FMN</name>
        <dbReference type="ChEBI" id="CHEBI:58210"/>
    </cofactor>
</comment>
<dbReference type="KEGG" id="aagg:ETAA8_70890"/>
<evidence type="ECO:0000256" key="4">
    <source>
        <dbReference type="ARBA" id="ARBA00022857"/>
    </source>
</evidence>
<evidence type="ECO:0000256" key="6">
    <source>
        <dbReference type="SAM" id="MobiDB-lite"/>
    </source>
</evidence>
<dbReference type="OrthoDB" id="9772736at2"/>
<dbReference type="EMBL" id="CP036274">
    <property type="protein sequence ID" value="QDU31927.1"/>
    <property type="molecule type" value="Genomic_DNA"/>
</dbReference>
<evidence type="ECO:0000256" key="2">
    <source>
        <dbReference type="ARBA" id="ARBA00022630"/>
    </source>
</evidence>
<keyword evidence="5 8" id="KW-0560">Oxidoreductase</keyword>
<reference evidence="8 9" key="1">
    <citation type="submission" date="2019-02" db="EMBL/GenBank/DDBJ databases">
        <title>Deep-cultivation of Planctomycetes and their phenomic and genomic characterization uncovers novel biology.</title>
        <authorList>
            <person name="Wiegand S."/>
            <person name="Jogler M."/>
            <person name="Boedeker C."/>
            <person name="Pinto D."/>
            <person name="Vollmers J."/>
            <person name="Rivas-Marin E."/>
            <person name="Kohn T."/>
            <person name="Peeters S.H."/>
            <person name="Heuer A."/>
            <person name="Rast P."/>
            <person name="Oberbeckmann S."/>
            <person name="Bunk B."/>
            <person name="Jeske O."/>
            <person name="Meyerdierks A."/>
            <person name="Storesund J.E."/>
            <person name="Kallscheuer N."/>
            <person name="Luecker S."/>
            <person name="Lage O.M."/>
            <person name="Pohl T."/>
            <person name="Merkel B.J."/>
            <person name="Hornburger P."/>
            <person name="Mueller R.-W."/>
            <person name="Bruemmer F."/>
            <person name="Labrenz M."/>
            <person name="Spormann A.M."/>
            <person name="Op den Camp H."/>
            <person name="Overmann J."/>
            <person name="Amann R."/>
            <person name="Jetten M.S.M."/>
            <person name="Mascher T."/>
            <person name="Medema M.H."/>
            <person name="Devos D.P."/>
            <person name="Kaster A.-K."/>
            <person name="Ovreas L."/>
            <person name="Rohde M."/>
            <person name="Galperin M.Y."/>
            <person name="Jogler C."/>
        </authorList>
    </citation>
    <scope>NUCLEOTIDE SEQUENCE [LARGE SCALE GENOMIC DNA]</scope>
    <source>
        <strain evidence="8 9">ETA_A8</strain>
    </source>
</reference>
<keyword evidence="9" id="KW-1185">Reference proteome</keyword>
<dbReference type="PANTHER" id="PTHR43303:SF4">
    <property type="entry name" value="NADPH DEHYDROGENASE C23G7.10C-RELATED"/>
    <property type="match status" value="1"/>
</dbReference>
<dbReference type="InterPro" id="IPR001155">
    <property type="entry name" value="OxRdtase_FMN_N"/>
</dbReference>
<protein>
    <submittedName>
        <fullName evidence="8">NADPH dehydrogenase</fullName>
        <ecNumber evidence="8">1.6.99.1</ecNumber>
    </submittedName>
</protein>
<dbReference type="EC" id="1.6.99.1" evidence="8"/>
<dbReference type="RefSeq" id="WP_145099900.1">
    <property type="nucleotide sequence ID" value="NZ_CP036274.1"/>
</dbReference>
<evidence type="ECO:0000313" key="9">
    <source>
        <dbReference type="Proteomes" id="UP000315017"/>
    </source>
</evidence>
<dbReference type="GO" id="GO:0050661">
    <property type="term" value="F:NADP binding"/>
    <property type="evidence" value="ECO:0007669"/>
    <property type="project" value="InterPro"/>
</dbReference>
<feature type="compositionally biased region" description="Low complexity" evidence="6">
    <location>
        <begin position="1"/>
        <end position="13"/>
    </location>
</feature>
<dbReference type="Proteomes" id="UP000315017">
    <property type="component" value="Chromosome"/>
</dbReference>
<dbReference type="Gene3D" id="3.20.20.70">
    <property type="entry name" value="Aldolase class I"/>
    <property type="match status" value="1"/>
</dbReference>
<dbReference type="AlphaFoldDB" id="A0A517YNX5"/>
<evidence type="ECO:0000259" key="7">
    <source>
        <dbReference type="Pfam" id="PF00724"/>
    </source>
</evidence>
<evidence type="ECO:0000313" key="8">
    <source>
        <dbReference type="EMBL" id="QDU31927.1"/>
    </source>
</evidence>
<name>A0A517YNX5_9BACT</name>
<evidence type="ECO:0000256" key="3">
    <source>
        <dbReference type="ARBA" id="ARBA00022643"/>
    </source>
</evidence>
<dbReference type="CDD" id="cd02932">
    <property type="entry name" value="OYE_YqiM_FMN"/>
    <property type="match status" value="1"/>
</dbReference>
<dbReference type="GO" id="GO:0003959">
    <property type="term" value="F:NADPH dehydrogenase activity"/>
    <property type="evidence" value="ECO:0007669"/>
    <property type="project" value="UniProtKB-EC"/>
</dbReference>
<dbReference type="PANTHER" id="PTHR43303">
    <property type="entry name" value="NADPH DEHYDROGENASE C23G7.10C-RELATED"/>
    <property type="match status" value="1"/>
</dbReference>
<gene>
    <name evidence="8" type="primary">namA_2</name>
    <name evidence="8" type="ORF">ETAA8_70890</name>
</gene>
<dbReference type="GO" id="GO:0010181">
    <property type="term" value="F:FMN binding"/>
    <property type="evidence" value="ECO:0007669"/>
    <property type="project" value="InterPro"/>
</dbReference>
<proteinExistence type="predicted"/>
<evidence type="ECO:0000256" key="1">
    <source>
        <dbReference type="ARBA" id="ARBA00001917"/>
    </source>
</evidence>
<keyword evidence="3" id="KW-0288">FMN</keyword>
<accession>A0A517YNX5</accession>
<dbReference type="InterPro" id="IPR044152">
    <property type="entry name" value="YqjM-like"/>
</dbReference>
<feature type="domain" description="NADH:flavin oxidoreductase/NADH oxidase N-terminal" evidence="7">
    <location>
        <begin position="30"/>
        <end position="366"/>
    </location>
</feature>
<keyword evidence="2" id="KW-0285">Flavoprotein</keyword>
<dbReference type="InterPro" id="IPR013785">
    <property type="entry name" value="Aldolase_TIM"/>
</dbReference>
<keyword evidence="4" id="KW-0521">NADP</keyword>
<dbReference type="SUPFAM" id="SSF51395">
    <property type="entry name" value="FMN-linked oxidoreductases"/>
    <property type="match status" value="1"/>
</dbReference>